<dbReference type="Pfam" id="PF05117">
    <property type="entry name" value="DUF695"/>
    <property type="match status" value="1"/>
</dbReference>
<dbReference type="Proteomes" id="UP000071778">
    <property type="component" value="Chromosome"/>
</dbReference>
<evidence type="ECO:0000313" key="3">
    <source>
        <dbReference type="Proteomes" id="UP000071778"/>
    </source>
</evidence>
<keyword evidence="3" id="KW-1185">Reference proteome</keyword>
<dbReference type="PATRIC" id="fig|279058.17.peg.1831"/>
<dbReference type="EMBL" id="CP013235">
    <property type="protein sequence ID" value="AMP09491.1"/>
    <property type="molecule type" value="Genomic_DNA"/>
</dbReference>
<sequence length="82" mass="9178">MSAFENLLCDQLEALNIGQLVVVFTLPGYREYVFHTNSTNAFMKTLNSLPDQTHQFPIEIHCESDANGEFYNSYANGVLGTS</sequence>
<gene>
    <name evidence="2" type="ORF">CAter282_1710</name>
</gene>
<protein>
    <recommendedName>
        <fullName evidence="1">DUF695 domain-containing protein</fullName>
    </recommendedName>
</protein>
<organism evidence="2 3">
    <name type="scientific">Collimonas arenae</name>
    <dbReference type="NCBI Taxonomy" id="279058"/>
    <lineage>
        <taxon>Bacteria</taxon>
        <taxon>Pseudomonadati</taxon>
        <taxon>Pseudomonadota</taxon>
        <taxon>Betaproteobacteria</taxon>
        <taxon>Burkholderiales</taxon>
        <taxon>Oxalobacteraceae</taxon>
        <taxon>Collimonas</taxon>
    </lineage>
</organism>
<name>A0A127PPA8_9BURK</name>
<dbReference type="AlphaFoldDB" id="A0A127PPA8"/>
<evidence type="ECO:0000313" key="2">
    <source>
        <dbReference type="EMBL" id="AMP09491.1"/>
    </source>
</evidence>
<proteinExistence type="predicted"/>
<evidence type="ECO:0000259" key="1">
    <source>
        <dbReference type="Pfam" id="PF05117"/>
    </source>
</evidence>
<dbReference type="InterPro" id="IPR016097">
    <property type="entry name" value="DUF695"/>
</dbReference>
<feature type="domain" description="DUF695" evidence="1">
    <location>
        <begin position="2"/>
        <end position="74"/>
    </location>
</feature>
<accession>A0A127PPA8</accession>
<reference evidence="2 3" key="1">
    <citation type="submission" date="2015-11" db="EMBL/GenBank/DDBJ databases">
        <title>Exploring the genomic traits of fungus-feeding bacterial genus Collimonas.</title>
        <authorList>
            <person name="Song C."/>
            <person name="Schmidt R."/>
            <person name="de Jager V."/>
            <person name="Krzyzanowska D."/>
            <person name="Jongedijk E."/>
            <person name="Cankar K."/>
            <person name="Beekwilder J."/>
            <person name="van Veen A."/>
            <person name="de Boer W."/>
            <person name="van Veen J.A."/>
            <person name="Garbeva P."/>
        </authorList>
    </citation>
    <scope>NUCLEOTIDE SEQUENCE [LARGE SCALE GENOMIC DNA]</scope>
    <source>
        <strain evidence="2 3">Ter282</strain>
    </source>
</reference>